<dbReference type="FunFam" id="3.30.160.60:FF:000100">
    <property type="entry name" value="Zinc finger 45-like"/>
    <property type="match status" value="1"/>
</dbReference>
<evidence type="ECO:0000256" key="5">
    <source>
        <dbReference type="ARBA" id="ARBA00022833"/>
    </source>
</evidence>
<name>A0A4P9YEM5_ROZAC</name>
<proteinExistence type="predicted"/>
<accession>A0A4P9YEM5</accession>
<dbReference type="InterPro" id="IPR036236">
    <property type="entry name" value="Znf_C2H2_sf"/>
</dbReference>
<feature type="compositionally biased region" description="Basic and acidic residues" evidence="8">
    <location>
        <begin position="46"/>
        <end position="62"/>
    </location>
</feature>
<keyword evidence="5" id="KW-0862">Zinc</keyword>
<dbReference type="PANTHER" id="PTHR24394">
    <property type="entry name" value="ZINC FINGER PROTEIN"/>
    <property type="match status" value="1"/>
</dbReference>
<evidence type="ECO:0000256" key="8">
    <source>
        <dbReference type="SAM" id="MobiDB-lite"/>
    </source>
</evidence>
<dbReference type="InterPro" id="IPR013087">
    <property type="entry name" value="Znf_C2H2_type"/>
</dbReference>
<protein>
    <recommendedName>
        <fullName evidence="9">C2H2-type domain-containing protein</fullName>
    </recommendedName>
</protein>
<organism evidence="10 11">
    <name type="scientific">Rozella allomycis (strain CSF55)</name>
    <dbReference type="NCBI Taxonomy" id="988480"/>
    <lineage>
        <taxon>Eukaryota</taxon>
        <taxon>Fungi</taxon>
        <taxon>Fungi incertae sedis</taxon>
        <taxon>Cryptomycota</taxon>
        <taxon>Cryptomycota incertae sedis</taxon>
        <taxon>Rozella</taxon>
    </lineage>
</organism>
<dbReference type="SUPFAM" id="SSF57667">
    <property type="entry name" value="beta-beta-alpha zinc fingers"/>
    <property type="match status" value="1"/>
</dbReference>
<keyword evidence="4 7" id="KW-0863">Zinc-finger</keyword>
<dbReference type="GO" id="GO:0045893">
    <property type="term" value="P:positive regulation of DNA-templated transcription"/>
    <property type="evidence" value="ECO:0007669"/>
    <property type="project" value="UniProtKB-ARBA"/>
</dbReference>
<dbReference type="AlphaFoldDB" id="A0A4P9YEM5"/>
<gene>
    <name evidence="10" type="ORF">ROZALSC1DRAFT_30295</name>
</gene>
<evidence type="ECO:0000256" key="6">
    <source>
        <dbReference type="ARBA" id="ARBA00023242"/>
    </source>
</evidence>
<reference evidence="11" key="1">
    <citation type="journal article" date="2018" name="Nat. Microbiol.">
        <title>Leveraging single-cell genomics to expand the fungal tree of life.</title>
        <authorList>
            <person name="Ahrendt S.R."/>
            <person name="Quandt C.A."/>
            <person name="Ciobanu D."/>
            <person name="Clum A."/>
            <person name="Salamov A."/>
            <person name="Andreopoulos B."/>
            <person name="Cheng J.F."/>
            <person name="Woyke T."/>
            <person name="Pelin A."/>
            <person name="Henrissat B."/>
            <person name="Reynolds N.K."/>
            <person name="Benny G.L."/>
            <person name="Smith M.E."/>
            <person name="James T.Y."/>
            <person name="Grigoriev I.V."/>
        </authorList>
    </citation>
    <scope>NUCLEOTIDE SEQUENCE [LARGE SCALE GENOMIC DNA]</scope>
    <source>
        <strain evidence="11">CSF55</strain>
    </source>
</reference>
<feature type="domain" description="C2H2-type" evidence="9">
    <location>
        <begin position="67"/>
        <end position="94"/>
    </location>
</feature>
<evidence type="ECO:0000256" key="4">
    <source>
        <dbReference type="ARBA" id="ARBA00022771"/>
    </source>
</evidence>
<dbReference type="PROSITE" id="PS00028">
    <property type="entry name" value="ZINC_FINGER_C2H2_1"/>
    <property type="match status" value="2"/>
</dbReference>
<evidence type="ECO:0000256" key="7">
    <source>
        <dbReference type="PROSITE-ProRule" id="PRU00042"/>
    </source>
</evidence>
<dbReference type="EMBL" id="ML005614">
    <property type="protein sequence ID" value="RKP17953.1"/>
    <property type="molecule type" value="Genomic_DNA"/>
</dbReference>
<keyword evidence="6" id="KW-0539">Nucleus</keyword>
<feature type="region of interest" description="Disordered" evidence="8">
    <location>
        <begin position="36"/>
        <end position="62"/>
    </location>
</feature>
<dbReference type="GO" id="GO:0000981">
    <property type="term" value="F:DNA-binding transcription factor activity, RNA polymerase II-specific"/>
    <property type="evidence" value="ECO:0007669"/>
    <property type="project" value="TreeGrafter"/>
</dbReference>
<feature type="compositionally biased region" description="Polar residues" evidence="8">
    <location>
        <begin position="36"/>
        <end position="45"/>
    </location>
</feature>
<dbReference type="FunFam" id="3.30.160.60:FF:001732">
    <property type="entry name" value="Zgc:162936"/>
    <property type="match status" value="1"/>
</dbReference>
<sequence>MINHTSKVSVCEVCFRNFPTQLSLVQHFVENHQNILNPPMQNANDVQKKRRDDTANKSKETKAKLSYACPECGKEWPTPSHVERHMTVHTKQKSYQCPRCHKLFSRKDNLRTHMNKTMKCKLKDNDEGMPYLT</sequence>
<dbReference type="Proteomes" id="UP000281549">
    <property type="component" value="Unassembled WGS sequence"/>
</dbReference>
<evidence type="ECO:0000313" key="11">
    <source>
        <dbReference type="Proteomes" id="UP000281549"/>
    </source>
</evidence>
<dbReference type="Gene3D" id="3.30.160.60">
    <property type="entry name" value="Classic Zinc Finger"/>
    <property type="match status" value="2"/>
</dbReference>
<evidence type="ECO:0000256" key="3">
    <source>
        <dbReference type="ARBA" id="ARBA00022737"/>
    </source>
</evidence>
<feature type="domain" description="C2H2-type" evidence="9">
    <location>
        <begin position="95"/>
        <end position="114"/>
    </location>
</feature>
<evidence type="ECO:0000259" key="9">
    <source>
        <dbReference type="PROSITE" id="PS50157"/>
    </source>
</evidence>
<dbReference type="GO" id="GO:0005694">
    <property type="term" value="C:chromosome"/>
    <property type="evidence" value="ECO:0007669"/>
    <property type="project" value="UniProtKB-ARBA"/>
</dbReference>
<dbReference type="GO" id="GO:0008270">
    <property type="term" value="F:zinc ion binding"/>
    <property type="evidence" value="ECO:0007669"/>
    <property type="project" value="UniProtKB-KW"/>
</dbReference>
<keyword evidence="3" id="KW-0677">Repeat</keyword>
<evidence type="ECO:0000256" key="1">
    <source>
        <dbReference type="ARBA" id="ARBA00004123"/>
    </source>
</evidence>
<dbReference type="PROSITE" id="PS50157">
    <property type="entry name" value="ZINC_FINGER_C2H2_2"/>
    <property type="match status" value="2"/>
</dbReference>
<dbReference type="GO" id="GO:0043565">
    <property type="term" value="F:sequence-specific DNA binding"/>
    <property type="evidence" value="ECO:0007669"/>
    <property type="project" value="UniProtKB-ARBA"/>
</dbReference>
<evidence type="ECO:0000256" key="2">
    <source>
        <dbReference type="ARBA" id="ARBA00022723"/>
    </source>
</evidence>
<evidence type="ECO:0000313" key="10">
    <source>
        <dbReference type="EMBL" id="RKP17953.1"/>
    </source>
</evidence>
<dbReference type="PANTHER" id="PTHR24394:SF44">
    <property type="entry name" value="ZINC FINGER PROTEIN 271-LIKE"/>
    <property type="match status" value="1"/>
</dbReference>
<dbReference type="Pfam" id="PF00096">
    <property type="entry name" value="zf-C2H2"/>
    <property type="match status" value="2"/>
</dbReference>
<comment type="subcellular location">
    <subcellularLocation>
        <location evidence="1">Nucleus</location>
    </subcellularLocation>
</comment>
<keyword evidence="2" id="KW-0479">Metal-binding</keyword>
<dbReference type="SMART" id="SM00355">
    <property type="entry name" value="ZnF_C2H2"/>
    <property type="match status" value="3"/>
</dbReference>
<dbReference type="GO" id="GO:0005634">
    <property type="term" value="C:nucleus"/>
    <property type="evidence" value="ECO:0007669"/>
    <property type="project" value="UniProtKB-SubCell"/>
</dbReference>